<feature type="non-terminal residue" evidence="9">
    <location>
        <position position="492"/>
    </location>
</feature>
<dbReference type="Pfam" id="PF17921">
    <property type="entry name" value="Integrase_H2C2"/>
    <property type="match status" value="1"/>
</dbReference>
<evidence type="ECO:0000259" key="8">
    <source>
        <dbReference type="Pfam" id="PF17921"/>
    </source>
</evidence>
<dbReference type="OrthoDB" id="2966770at2759"/>
<dbReference type="InterPro" id="IPR050951">
    <property type="entry name" value="Retrovirus_Pol_polyprotein"/>
</dbReference>
<dbReference type="PANTHER" id="PTHR37984:SF5">
    <property type="entry name" value="PROTEIN NYNRIN-LIKE"/>
    <property type="match status" value="1"/>
</dbReference>
<dbReference type="SUPFAM" id="SSF56672">
    <property type="entry name" value="DNA/RNA polymerases"/>
    <property type="match status" value="1"/>
</dbReference>
<evidence type="ECO:0000259" key="7">
    <source>
        <dbReference type="Pfam" id="PF17917"/>
    </source>
</evidence>
<gene>
    <name evidence="9" type="ORF">H1R20_g714</name>
</gene>
<name>A0A9W8MMR7_9AGAR</name>
<dbReference type="PANTHER" id="PTHR37984">
    <property type="entry name" value="PROTEIN CBG26694"/>
    <property type="match status" value="1"/>
</dbReference>
<dbReference type="InterPro" id="IPR043128">
    <property type="entry name" value="Rev_trsase/Diguanyl_cyclase"/>
</dbReference>
<dbReference type="EMBL" id="JANBPK010000081">
    <property type="protein sequence ID" value="KAJ2936381.1"/>
    <property type="molecule type" value="Genomic_DNA"/>
</dbReference>
<dbReference type="GO" id="GO:0004519">
    <property type="term" value="F:endonuclease activity"/>
    <property type="evidence" value="ECO:0007669"/>
    <property type="project" value="UniProtKB-KW"/>
</dbReference>
<evidence type="ECO:0000313" key="9">
    <source>
        <dbReference type="EMBL" id="KAJ2936381.1"/>
    </source>
</evidence>
<evidence type="ECO:0000313" key="10">
    <source>
        <dbReference type="Proteomes" id="UP001140091"/>
    </source>
</evidence>
<dbReference type="Gene3D" id="1.10.340.70">
    <property type="match status" value="1"/>
</dbReference>
<keyword evidence="10" id="KW-1185">Reference proteome</keyword>
<sequence>MRAGPTVSTSTQKKSVVVASSVSFLGHVIDRSGLHADVGKVDKIANWPVPRSVKDVRAFLGLVRYLSAFLPALAEYTAVLDPLTSSSLKNSFPDWTPAFQQAFDTIKKLVLGSDCLTFIDHDNPGNNKIFVTTDASNVATGAVLSFGPSWEKARPVAFDSKVLSAAERRYPVHEKELLAIVRALKKWRAELLGMPFLIYTDHRTLQFFQTQKDLSQRQAWWMEFLCQYDGRIVYLKGSENAAADALSHTLFVEDSISAQERAQSLLGPGFGDGNNDNVFSVCLAIAAGPSPLAAAEAVASLEGGEDSVKPLASLAISLESPSPRFRKLAAGIDTSFLERMKAGYGEDPWCLRLAKVKSSLPGVREVDGLWFIGDRLVVPQIPAIRSRIFQLAHDSLGHFGLRKSYGALRDSFYWPRTKETLENLYLKSCNECQRNKDRCSKVPGLLHPLPVLTAAAELIAMDFIGPLPDDNSFNCVLTITDRLGSDIRLVPC</sequence>
<dbReference type="Gene3D" id="3.30.70.270">
    <property type="match status" value="1"/>
</dbReference>
<evidence type="ECO:0000256" key="3">
    <source>
        <dbReference type="ARBA" id="ARBA00022722"/>
    </source>
</evidence>
<dbReference type="InterPro" id="IPR043502">
    <property type="entry name" value="DNA/RNA_pol_sf"/>
</dbReference>
<keyword evidence="3" id="KW-0540">Nuclease</keyword>
<reference evidence="9" key="1">
    <citation type="submission" date="2022-06" db="EMBL/GenBank/DDBJ databases">
        <title>Genome Sequence of Candolleomyces eurysporus.</title>
        <authorList>
            <person name="Buettner E."/>
        </authorList>
    </citation>
    <scope>NUCLEOTIDE SEQUENCE</scope>
    <source>
        <strain evidence="9">VTCC 930004</strain>
    </source>
</reference>
<organism evidence="9 10">
    <name type="scientific">Candolleomyces eurysporus</name>
    <dbReference type="NCBI Taxonomy" id="2828524"/>
    <lineage>
        <taxon>Eukaryota</taxon>
        <taxon>Fungi</taxon>
        <taxon>Dikarya</taxon>
        <taxon>Basidiomycota</taxon>
        <taxon>Agaricomycotina</taxon>
        <taxon>Agaricomycetes</taxon>
        <taxon>Agaricomycetidae</taxon>
        <taxon>Agaricales</taxon>
        <taxon>Agaricineae</taxon>
        <taxon>Psathyrellaceae</taxon>
        <taxon>Candolleomyces</taxon>
    </lineage>
</organism>
<dbReference type="AlphaFoldDB" id="A0A9W8MMR7"/>
<evidence type="ECO:0008006" key="11">
    <source>
        <dbReference type="Google" id="ProtNLM"/>
    </source>
</evidence>
<keyword evidence="5" id="KW-0378">Hydrolase</keyword>
<keyword evidence="1" id="KW-0808">Transferase</keyword>
<dbReference type="Proteomes" id="UP001140091">
    <property type="component" value="Unassembled WGS sequence"/>
</dbReference>
<keyword evidence="4" id="KW-0255">Endonuclease</keyword>
<evidence type="ECO:0000256" key="6">
    <source>
        <dbReference type="ARBA" id="ARBA00022918"/>
    </source>
</evidence>
<evidence type="ECO:0000256" key="5">
    <source>
        <dbReference type="ARBA" id="ARBA00022801"/>
    </source>
</evidence>
<keyword evidence="6" id="KW-0695">RNA-directed DNA polymerase</keyword>
<evidence type="ECO:0000256" key="2">
    <source>
        <dbReference type="ARBA" id="ARBA00022695"/>
    </source>
</evidence>
<feature type="domain" description="Integrase zinc-binding" evidence="8">
    <location>
        <begin position="383"/>
        <end position="438"/>
    </location>
</feature>
<protein>
    <recommendedName>
        <fullName evidence="11">Reverse transcriptase RNase H-like domain-containing protein</fullName>
    </recommendedName>
</protein>
<dbReference type="CDD" id="cd09274">
    <property type="entry name" value="RNase_HI_RT_Ty3"/>
    <property type="match status" value="1"/>
</dbReference>
<proteinExistence type="predicted"/>
<evidence type="ECO:0000256" key="4">
    <source>
        <dbReference type="ARBA" id="ARBA00022759"/>
    </source>
</evidence>
<accession>A0A9W8MMR7</accession>
<dbReference type="Pfam" id="PF17917">
    <property type="entry name" value="RT_RNaseH"/>
    <property type="match status" value="1"/>
</dbReference>
<dbReference type="GO" id="GO:0003964">
    <property type="term" value="F:RNA-directed DNA polymerase activity"/>
    <property type="evidence" value="ECO:0007669"/>
    <property type="project" value="UniProtKB-KW"/>
</dbReference>
<feature type="domain" description="Reverse transcriptase RNase H-like" evidence="7">
    <location>
        <begin position="127"/>
        <end position="228"/>
    </location>
</feature>
<dbReference type="InterPro" id="IPR041373">
    <property type="entry name" value="RT_RNaseH"/>
</dbReference>
<dbReference type="GO" id="GO:0016787">
    <property type="term" value="F:hydrolase activity"/>
    <property type="evidence" value="ECO:0007669"/>
    <property type="project" value="UniProtKB-KW"/>
</dbReference>
<keyword evidence="2" id="KW-0548">Nucleotidyltransferase</keyword>
<comment type="caution">
    <text evidence="9">The sequence shown here is derived from an EMBL/GenBank/DDBJ whole genome shotgun (WGS) entry which is preliminary data.</text>
</comment>
<evidence type="ECO:0000256" key="1">
    <source>
        <dbReference type="ARBA" id="ARBA00022679"/>
    </source>
</evidence>
<dbReference type="InterPro" id="IPR041588">
    <property type="entry name" value="Integrase_H2C2"/>
</dbReference>